<organism evidence="8 9">
    <name type="scientific">Parapedobacter defluvii</name>
    <dbReference type="NCBI Taxonomy" id="2045106"/>
    <lineage>
        <taxon>Bacteria</taxon>
        <taxon>Pseudomonadati</taxon>
        <taxon>Bacteroidota</taxon>
        <taxon>Sphingobacteriia</taxon>
        <taxon>Sphingobacteriales</taxon>
        <taxon>Sphingobacteriaceae</taxon>
        <taxon>Parapedobacter</taxon>
    </lineage>
</organism>
<dbReference type="NCBIfam" id="TIGR00229">
    <property type="entry name" value="sensory_box"/>
    <property type="match status" value="2"/>
</dbReference>
<dbReference type="Pfam" id="PF13426">
    <property type="entry name" value="PAS_9"/>
    <property type="match status" value="2"/>
</dbReference>
<dbReference type="InterPro" id="IPR001610">
    <property type="entry name" value="PAC"/>
</dbReference>
<evidence type="ECO:0000313" key="8">
    <source>
        <dbReference type="EMBL" id="GGC15601.1"/>
    </source>
</evidence>
<dbReference type="InterPro" id="IPR003018">
    <property type="entry name" value="GAF"/>
</dbReference>
<evidence type="ECO:0000256" key="3">
    <source>
        <dbReference type="ARBA" id="ARBA00022553"/>
    </source>
</evidence>
<dbReference type="SUPFAM" id="SSF55781">
    <property type="entry name" value="GAF domain-like"/>
    <property type="match status" value="1"/>
</dbReference>
<dbReference type="InterPro" id="IPR036097">
    <property type="entry name" value="HisK_dim/P_sf"/>
</dbReference>
<dbReference type="EC" id="2.7.13.3" evidence="2"/>
<evidence type="ECO:0000259" key="7">
    <source>
        <dbReference type="PROSITE" id="PS50113"/>
    </source>
</evidence>
<dbReference type="Gene3D" id="3.30.450.40">
    <property type="match status" value="1"/>
</dbReference>
<evidence type="ECO:0000259" key="6">
    <source>
        <dbReference type="PROSITE" id="PS50112"/>
    </source>
</evidence>
<dbReference type="Gene3D" id="2.10.70.100">
    <property type="match status" value="1"/>
</dbReference>
<dbReference type="PROSITE" id="PS50112">
    <property type="entry name" value="PAS"/>
    <property type="match status" value="2"/>
</dbReference>
<dbReference type="PANTHER" id="PTHR43304">
    <property type="entry name" value="PHYTOCHROME-LIKE PROTEIN CPH1"/>
    <property type="match status" value="1"/>
</dbReference>
<dbReference type="InterPro" id="IPR029016">
    <property type="entry name" value="GAF-like_dom_sf"/>
</dbReference>
<evidence type="ECO:0000256" key="2">
    <source>
        <dbReference type="ARBA" id="ARBA00012438"/>
    </source>
</evidence>
<feature type="domain" description="PAC" evidence="7">
    <location>
        <begin position="630"/>
        <end position="681"/>
    </location>
</feature>
<dbReference type="CDD" id="cd00082">
    <property type="entry name" value="HisKA"/>
    <property type="match status" value="1"/>
</dbReference>
<accession>A0ABQ1L2G1</accession>
<feature type="domain" description="PAS" evidence="6">
    <location>
        <begin position="696"/>
        <end position="767"/>
    </location>
</feature>
<dbReference type="Gene3D" id="1.10.287.130">
    <property type="match status" value="1"/>
</dbReference>
<dbReference type="RefSeq" id="WP_188746886.1">
    <property type="nucleotide sequence ID" value="NZ_BMIK01000001.1"/>
</dbReference>
<dbReference type="InterPro" id="IPR013655">
    <property type="entry name" value="PAS_fold_3"/>
</dbReference>
<dbReference type="CDD" id="cd00130">
    <property type="entry name" value="PAS"/>
    <property type="match status" value="2"/>
</dbReference>
<name>A0ABQ1L2G1_9SPHI</name>
<evidence type="ECO:0000256" key="5">
    <source>
        <dbReference type="ARBA" id="ARBA00022777"/>
    </source>
</evidence>
<dbReference type="Pfam" id="PF08447">
    <property type="entry name" value="PAS_3"/>
    <property type="match status" value="2"/>
</dbReference>
<feature type="domain" description="PAS" evidence="6">
    <location>
        <begin position="262"/>
        <end position="304"/>
    </location>
</feature>
<reference evidence="9" key="1">
    <citation type="journal article" date="2019" name="Int. J. Syst. Evol. Microbiol.">
        <title>The Global Catalogue of Microorganisms (GCM) 10K type strain sequencing project: providing services to taxonomists for standard genome sequencing and annotation.</title>
        <authorList>
            <consortium name="The Broad Institute Genomics Platform"/>
            <consortium name="The Broad Institute Genome Sequencing Center for Infectious Disease"/>
            <person name="Wu L."/>
            <person name="Ma J."/>
        </authorList>
    </citation>
    <scope>NUCLEOTIDE SEQUENCE [LARGE SCALE GENOMIC DNA]</scope>
    <source>
        <strain evidence="9">CGMCC 1.15342</strain>
    </source>
</reference>
<evidence type="ECO:0000256" key="1">
    <source>
        <dbReference type="ARBA" id="ARBA00000085"/>
    </source>
</evidence>
<dbReference type="InterPro" id="IPR000700">
    <property type="entry name" value="PAS-assoc_C"/>
</dbReference>
<gene>
    <name evidence="8" type="ORF">GCM10011386_04270</name>
</gene>
<dbReference type="Proteomes" id="UP000597338">
    <property type="component" value="Unassembled WGS sequence"/>
</dbReference>
<dbReference type="SUPFAM" id="SSF55785">
    <property type="entry name" value="PYP-like sensor domain (PAS domain)"/>
    <property type="match status" value="5"/>
</dbReference>
<evidence type="ECO:0000256" key="4">
    <source>
        <dbReference type="ARBA" id="ARBA00022679"/>
    </source>
</evidence>
<comment type="caution">
    <text evidence="8">The sequence shown here is derived from an EMBL/GenBank/DDBJ whole genome shotgun (WGS) entry which is preliminary data.</text>
</comment>
<dbReference type="SMART" id="SM00086">
    <property type="entry name" value="PAC"/>
    <property type="match status" value="4"/>
</dbReference>
<proteinExistence type="predicted"/>
<dbReference type="EMBL" id="BMIK01000001">
    <property type="protein sequence ID" value="GGC15601.1"/>
    <property type="molecule type" value="Genomic_DNA"/>
</dbReference>
<dbReference type="InterPro" id="IPR000014">
    <property type="entry name" value="PAS"/>
</dbReference>
<evidence type="ECO:0000313" key="9">
    <source>
        <dbReference type="Proteomes" id="UP000597338"/>
    </source>
</evidence>
<keyword evidence="3" id="KW-0597">Phosphoprotein</keyword>
<dbReference type="PANTHER" id="PTHR43304:SF1">
    <property type="entry name" value="PAC DOMAIN-CONTAINING PROTEIN"/>
    <property type="match status" value="1"/>
</dbReference>
<dbReference type="SMART" id="SM00091">
    <property type="entry name" value="PAS"/>
    <property type="match status" value="5"/>
</dbReference>
<dbReference type="SMART" id="SM00065">
    <property type="entry name" value="GAF"/>
    <property type="match status" value="1"/>
</dbReference>
<keyword evidence="4" id="KW-0808">Transferase</keyword>
<keyword evidence="5" id="KW-0418">Kinase</keyword>
<dbReference type="InterPro" id="IPR052162">
    <property type="entry name" value="Sensor_kinase/Photoreceptor"/>
</dbReference>
<sequence length="891" mass="101567">MHKEMEYTAVFRVSPTPTLILLPNAPLFTIVDANDSYLTLTNKQREELLGKGFFEVFPTNPYLNDNEWKKSFDAILSTKQAHKLVPQKFASPAIASPTHIDIKYLEIQHTPVLDDCGEIQFIVRSMTDVTESVNHGKFLQETQQAARIGSWEINRALQTISWSQELREIFEMGPEYPLDFHSAMAFYSDTNDRKALSKALQKATHDGTIFRIALPVTTAKGHKRWILTIGKAELVNGICVRIYGTAQDITEKKNTEEALISSEHKFHNLIQTIDGVVWEADAETFEATFISDKVKWLLGYTADEWLADPGFWEKNIYEADRENAVSYCQKHTKKSANHTFDYRMVKKNGDIIWIKDIVSVISESNKPRWLRGIMVDITEAKRFAELNQLERTILELNEKKDASIEHILSTYVLGIEALFPGMACSINQIRNGRLFSWIAPSLPTAYLQHIHNLPIGEYAGSCGSAAYTKKPVIVADIANNPLWADFKEQPLNHGLKSCWSSPVVNAQGEVVAVFGIYYKHIRNPNEDELAFIDRAGAFLNMILENHHHAELAQETTLMMQQGQALAHLGTWQWDIESDHVTWSDTLFDIYGLDKAAYTPGFSAYLSRVHADDRQRVYDILHNAIKKGKDTVFEERIVRPEGEIRHLRSWAKLVLKADGSRKMIGACLDITEAKLAELALNKLHAEIEQQLKIVAESEKKYSNLFHLSPQPMWVYDLDTYRFLDVNDAAIKHYGYTREEFLAMTIRDIRPPEEIPKMEAAVAYSKQHDELFTTSVYVHRKKSGERIYVEVKSNIIKFHGRKAEVILAHDISEKLDYIQAIEAQNKKLQDIAWMQSHVVRAPLARIMGLADLIQHCPDSGIESDELLGAIKDSATELDNILRDITDKTEQISR</sequence>
<dbReference type="InterPro" id="IPR003661">
    <property type="entry name" value="HisK_dim/P_dom"/>
</dbReference>
<dbReference type="InterPro" id="IPR035965">
    <property type="entry name" value="PAS-like_dom_sf"/>
</dbReference>
<comment type="catalytic activity">
    <reaction evidence="1">
        <text>ATP + protein L-histidine = ADP + protein N-phospho-L-histidine.</text>
        <dbReference type="EC" id="2.7.13.3"/>
    </reaction>
</comment>
<keyword evidence="9" id="KW-1185">Reference proteome</keyword>
<protein>
    <recommendedName>
        <fullName evidence="2">histidine kinase</fullName>
        <ecNumber evidence="2">2.7.13.3</ecNumber>
    </recommendedName>
</protein>
<dbReference type="Gene3D" id="3.30.450.20">
    <property type="entry name" value="PAS domain"/>
    <property type="match status" value="5"/>
</dbReference>
<dbReference type="SUPFAM" id="SSF47384">
    <property type="entry name" value="Homodimeric domain of signal transducing histidine kinase"/>
    <property type="match status" value="1"/>
</dbReference>
<dbReference type="PROSITE" id="PS50113">
    <property type="entry name" value="PAC"/>
    <property type="match status" value="2"/>
</dbReference>
<feature type="domain" description="PAC" evidence="7">
    <location>
        <begin position="338"/>
        <end position="389"/>
    </location>
</feature>
<dbReference type="Pfam" id="PF13185">
    <property type="entry name" value="GAF_2"/>
    <property type="match status" value="1"/>
</dbReference>